<evidence type="ECO:0000256" key="1">
    <source>
        <dbReference type="SAM" id="SignalP"/>
    </source>
</evidence>
<feature type="signal peptide" evidence="1">
    <location>
        <begin position="1"/>
        <end position="27"/>
    </location>
</feature>
<dbReference type="Proteomes" id="UP000583800">
    <property type="component" value="Unassembled WGS sequence"/>
</dbReference>
<name>A0A7X0C5U6_9ACTN</name>
<evidence type="ECO:0008006" key="4">
    <source>
        <dbReference type="Google" id="ProtNLM"/>
    </source>
</evidence>
<accession>A0A7X0C5U6</accession>
<evidence type="ECO:0000313" key="2">
    <source>
        <dbReference type="EMBL" id="MBB6348000.1"/>
    </source>
</evidence>
<organism evidence="2 3">
    <name type="scientific">Nonomuraea muscovyensis</name>
    <dbReference type="NCBI Taxonomy" id="1124761"/>
    <lineage>
        <taxon>Bacteria</taxon>
        <taxon>Bacillati</taxon>
        <taxon>Actinomycetota</taxon>
        <taxon>Actinomycetes</taxon>
        <taxon>Streptosporangiales</taxon>
        <taxon>Streptosporangiaceae</taxon>
        <taxon>Nonomuraea</taxon>
    </lineage>
</organism>
<dbReference type="RefSeq" id="WP_185085843.1">
    <property type="nucleotide sequence ID" value="NZ_JACHJB010000002.1"/>
</dbReference>
<protein>
    <recommendedName>
        <fullName evidence="4">Secreted protein</fullName>
    </recommendedName>
</protein>
<reference evidence="2 3" key="1">
    <citation type="submission" date="2020-08" db="EMBL/GenBank/DDBJ databases">
        <title>Sequencing the genomes of 1000 actinobacteria strains.</title>
        <authorList>
            <person name="Klenk H.-P."/>
        </authorList>
    </citation>
    <scope>NUCLEOTIDE SEQUENCE [LARGE SCALE GENOMIC DNA]</scope>
    <source>
        <strain evidence="2 3">DSM 45913</strain>
    </source>
</reference>
<proteinExistence type="predicted"/>
<dbReference type="AlphaFoldDB" id="A0A7X0C5U6"/>
<comment type="caution">
    <text evidence="2">The sequence shown here is derived from an EMBL/GenBank/DDBJ whole genome shotgun (WGS) entry which is preliminary data.</text>
</comment>
<gene>
    <name evidence="2" type="ORF">FHU36_004545</name>
</gene>
<evidence type="ECO:0000313" key="3">
    <source>
        <dbReference type="Proteomes" id="UP000583800"/>
    </source>
</evidence>
<feature type="chain" id="PRO_5038884057" description="Secreted protein" evidence="1">
    <location>
        <begin position="28"/>
        <end position="343"/>
    </location>
</feature>
<sequence length="343" mass="36389">MKRGAVRLGSRLAGAALLVTTTLTAVAAVPAHAGTPDAMRRCAEGQVANHDIPHLLVWGNGGGGVPVGRNPGNIIEPGDVFQIIPDMSSRVDPDDWEGGSLGPDGNGQAAPQGWPFPGLAQYSAVLRFNNNPGGWTSDAQQATAFNRCTVFRDNAPARFSFGVNDPGPGDNHGAWTFRVLIWKASAPTTGPMDRCSRNLPATGPQDRADTSLGVAGNGSFGSFPLGATPGNFLRQGDVLRLEPDYASRARMDYFFADHGPNGTNRPAAASGWPYPDLFELSPVLRFNNNPAGWVGDPVQATALGGCVLWTDALPVRLLFGVNDPDLSDNSGQWNFRLRIYGRD</sequence>
<dbReference type="EMBL" id="JACHJB010000002">
    <property type="protein sequence ID" value="MBB6348000.1"/>
    <property type="molecule type" value="Genomic_DNA"/>
</dbReference>
<keyword evidence="1" id="KW-0732">Signal</keyword>
<keyword evidence="3" id="KW-1185">Reference proteome</keyword>